<keyword evidence="2" id="KW-0472">Membrane</keyword>
<evidence type="ECO:0000313" key="4">
    <source>
        <dbReference type="EnsemblPlants" id="PAC:32928176.CDS.1"/>
    </source>
</evidence>
<gene>
    <name evidence="4" type="primary">LOC112292247</name>
    <name evidence="3" type="ORF">PHYPA_020005</name>
</gene>
<protein>
    <submittedName>
        <fullName evidence="3 4">Uncharacterized protein</fullName>
    </submittedName>
</protein>
<dbReference type="RefSeq" id="XP_073395166.1">
    <property type="nucleotide sequence ID" value="XM_073539065.1"/>
</dbReference>
<keyword evidence="2" id="KW-0812">Transmembrane</keyword>
<dbReference type="Gramene" id="Pp3c15_20670V3.4">
    <property type="protein sequence ID" value="PAC:32928179.CDS.1"/>
    <property type="gene ID" value="Pp3c15_20670"/>
</dbReference>
<dbReference type="EnsemblPlants" id="Pp3c15_20670V3.4">
    <property type="protein sequence ID" value="PAC:32928179.CDS.1"/>
    <property type="gene ID" value="Pp3c15_20670"/>
</dbReference>
<dbReference type="RefSeq" id="XP_024396311.1">
    <property type="nucleotide sequence ID" value="XM_024540543.2"/>
</dbReference>
<feature type="transmembrane region" description="Helical" evidence="2">
    <location>
        <begin position="24"/>
        <end position="50"/>
    </location>
</feature>
<reference evidence="4" key="3">
    <citation type="submission" date="2020-12" db="UniProtKB">
        <authorList>
            <consortium name="EnsemblPlants"/>
        </authorList>
    </citation>
    <scope>IDENTIFICATION</scope>
</reference>
<dbReference type="Gramene" id="Pp3c15_20670V3.3">
    <property type="protein sequence ID" value="PAC:32928178.CDS.1"/>
    <property type="gene ID" value="Pp3c15_20670"/>
</dbReference>
<accession>A0A2K1JDX3</accession>
<dbReference type="Gramene" id="Pp3c15_20670V3.1">
    <property type="protein sequence ID" value="PAC:32928176.CDS.1"/>
    <property type="gene ID" value="Pp3c15_20670"/>
</dbReference>
<organism evidence="3">
    <name type="scientific">Physcomitrium patens</name>
    <name type="common">Spreading-leaved earth moss</name>
    <name type="synonym">Physcomitrella patens</name>
    <dbReference type="NCBI Taxonomy" id="3218"/>
    <lineage>
        <taxon>Eukaryota</taxon>
        <taxon>Viridiplantae</taxon>
        <taxon>Streptophyta</taxon>
        <taxon>Embryophyta</taxon>
        <taxon>Bryophyta</taxon>
        <taxon>Bryophytina</taxon>
        <taxon>Bryopsida</taxon>
        <taxon>Funariidae</taxon>
        <taxon>Funariales</taxon>
        <taxon>Funariaceae</taxon>
        <taxon>Physcomitrium</taxon>
    </lineage>
</organism>
<name>A0A2K1JDX3_PHYPA</name>
<reference evidence="3 5" key="2">
    <citation type="journal article" date="2018" name="Plant J.">
        <title>The Physcomitrella patens chromosome-scale assembly reveals moss genome structure and evolution.</title>
        <authorList>
            <person name="Lang D."/>
            <person name="Ullrich K.K."/>
            <person name="Murat F."/>
            <person name="Fuchs J."/>
            <person name="Jenkins J."/>
            <person name="Haas F.B."/>
            <person name="Piednoel M."/>
            <person name="Gundlach H."/>
            <person name="Van Bel M."/>
            <person name="Meyberg R."/>
            <person name="Vives C."/>
            <person name="Morata J."/>
            <person name="Symeonidi A."/>
            <person name="Hiss M."/>
            <person name="Muchero W."/>
            <person name="Kamisugi Y."/>
            <person name="Saleh O."/>
            <person name="Blanc G."/>
            <person name="Decker E.L."/>
            <person name="van Gessel N."/>
            <person name="Grimwood J."/>
            <person name="Hayes R.D."/>
            <person name="Graham S.W."/>
            <person name="Gunter L.E."/>
            <person name="McDaniel S.F."/>
            <person name="Hoernstein S.N.W."/>
            <person name="Larsson A."/>
            <person name="Li F.W."/>
            <person name="Perroud P.F."/>
            <person name="Phillips J."/>
            <person name="Ranjan P."/>
            <person name="Rokshar D.S."/>
            <person name="Rothfels C.J."/>
            <person name="Schneider L."/>
            <person name="Shu S."/>
            <person name="Stevenson D.W."/>
            <person name="Thummler F."/>
            <person name="Tillich M."/>
            <person name="Villarreal Aguilar J.C."/>
            <person name="Widiez T."/>
            <person name="Wong G.K."/>
            <person name="Wymore A."/>
            <person name="Zhang Y."/>
            <person name="Zimmer A.D."/>
            <person name="Quatrano R.S."/>
            <person name="Mayer K.F.X."/>
            <person name="Goodstein D."/>
            <person name="Casacuberta J.M."/>
            <person name="Vandepoele K."/>
            <person name="Reski R."/>
            <person name="Cuming A.C."/>
            <person name="Tuskan G.A."/>
            <person name="Maumus F."/>
            <person name="Salse J."/>
            <person name="Schmutz J."/>
            <person name="Rensing S.A."/>
        </authorList>
    </citation>
    <scope>NUCLEOTIDE SEQUENCE [LARGE SCALE GENOMIC DNA]</scope>
    <source>
        <strain evidence="4 5">cv. Gransden 2004</strain>
    </source>
</reference>
<dbReference type="EnsemblPlants" id="Pp3c15_20670V3.2">
    <property type="protein sequence ID" value="PAC:32928177.CDS.1"/>
    <property type="gene ID" value="Pp3c15_20670"/>
</dbReference>
<keyword evidence="2" id="KW-1133">Transmembrane helix</keyword>
<evidence type="ECO:0000256" key="1">
    <source>
        <dbReference type="SAM" id="MobiDB-lite"/>
    </source>
</evidence>
<evidence type="ECO:0000313" key="3">
    <source>
        <dbReference type="EMBL" id="PNR39726.1"/>
    </source>
</evidence>
<dbReference type="AlphaFoldDB" id="A0A2K1JDX3"/>
<proteinExistence type="predicted"/>
<dbReference type="RefSeq" id="XP_024396309.1">
    <property type="nucleotide sequence ID" value="XM_024540541.2"/>
</dbReference>
<sequence length="164" mass="17828">MSGCQNRYGSAARDECSRNYSSSVFYFISTIAAMVVLGSITVLFFCCVYCKRRRLTQRLRNARNRVQQMGSDHVMYVWPGAADETSGSGAAAGARQTQACANSKGNVAKGSVAGAEPVSCVIMAGEERPTHLARPLPREELADAISDGKLDDLERGMRREPSNR</sequence>
<evidence type="ECO:0000256" key="2">
    <source>
        <dbReference type="SAM" id="Phobius"/>
    </source>
</evidence>
<keyword evidence="5" id="KW-1185">Reference proteome</keyword>
<dbReference type="Proteomes" id="UP000006727">
    <property type="component" value="Chromosome 15"/>
</dbReference>
<dbReference type="PaxDb" id="3218-PP1S224_34V6.1"/>
<dbReference type="KEGG" id="ppp:112292247"/>
<dbReference type="Gramene" id="Pp3c15_20670V3.2">
    <property type="protein sequence ID" value="PAC:32928177.CDS.1"/>
    <property type="gene ID" value="Pp3c15_20670"/>
</dbReference>
<evidence type="ECO:0000313" key="5">
    <source>
        <dbReference type="Proteomes" id="UP000006727"/>
    </source>
</evidence>
<feature type="region of interest" description="Disordered" evidence="1">
    <location>
        <begin position="131"/>
        <end position="164"/>
    </location>
</feature>
<dbReference type="RefSeq" id="XP_073395165.1">
    <property type="nucleotide sequence ID" value="XM_073539064.1"/>
</dbReference>
<dbReference type="EnsemblPlants" id="Pp3c15_20670V3.1">
    <property type="protein sequence ID" value="PAC:32928176.CDS.1"/>
    <property type="gene ID" value="Pp3c15_20670"/>
</dbReference>
<dbReference type="EnsemblPlants" id="Pp3c15_20670V3.3">
    <property type="protein sequence ID" value="PAC:32928178.CDS.1"/>
    <property type="gene ID" value="Pp3c15_20670"/>
</dbReference>
<dbReference type="EMBL" id="ABEU02000015">
    <property type="protein sequence ID" value="PNR39726.1"/>
    <property type="molecule type" value="Genomic_DNA"/>
</dbReference>
<dbReference type="GeneID" id="112292247"/>
<reference evidence="3 5" key="1">
    <citation type="journal article" date="2008" name="Science">
        <title>The Physcomitrella genome reveals evolutionary insights into the conquest of land by plants.</title>
        <authorList>
            <person name="Rensing S."/>
            <person name="Lang D."/>
            <person name="Zimmer A."/>
            <person name="Terry A."/>
            <person name="Salamov A."/>
            <person name="Shapiro H."/>
            <person name="Nishiyama T."/>
            <person name="Perroud P.-F."/>
            <person name="Lindquist E."/>
            <person name="Kamisugi Y."/>
            <person name="Tanahashi T."/>
            <person name="Sakakibara K."/>
            <person name="Fujita T."/>
            <person name="Oishi K."/>
            <person name="Shin-I T."/>
            <person name="Kuroki Y."/>
            <person name="Toyoda A."/>
            <person name="Suzuki Y."/>
            <person name="Hashimoto A."/>
            <person name="Yamaguchi K."/>
            <person name="Sugano A."/>
            <person name="Kohara Y."/>
            <person name="Fujiyama A."/>
            <person name="Anterola A."/>
            <person name="Aoki S."/>
            <person name="Ashton N."/>
            <person name="Barbazuk W.B."/>
            <person name="Barker E."/>
            <person name="Bennetzen J."/>
            <person name="Bezanilla M."/>
            <person name="Blankenship R."/>
            <person name="Cho S.H."/>
            <person name="Dutcher S."/>
            <person name="Estelle M."/>
            <person name="Fawcett J.A."/>
            <person name="Gundlach H."/>
            <person name="Hanada K."/>
            <person name="Heyl A."/>
            <person name="Hicks K.A."/>
            <person name="Hugh J."/>
            <person name="Lohr M."/>
            <person name="Mayer K."/>
            <person name="Melkozernov A."/>
            <person name="Murata T."/>
            <person name="Nelson D."/>
            <person name="Pils B."/>
            <person name="Prigge M."/>
            <person name="Reiss B."/>
            <person name="Renner T."/>
            <person name="Rombauts S."/>
            <person name="Rushton P."/>
            <person name="Sanderfoot A."/>
            <person name="Schween G."/>
            <person name="Shiu S.-H."/>
            <person name="Stueber K."/>
            <person name="Theodoulou F.L."/>
            <person name="Tu H."/>
            <person name="Van de Peer Y."/>
            <person name="Verrier P.J."/>
            <person name="Waters E."/>
            <person name="Wood A."/>
            <person name="Yang L."/>
            <person name="Cove D."/>
            <person name="Cuming A."/>
            <person name="Hasebe M."/>
            <person name="Lucas S."/>
            <person name="Mishler D.B."/>
            <person name="Reski R."/>
            <person name="Grigoriev I."/>
            <person name="Quatrano R.S."/>
            <person name="Boore J.L."/>
        </authorList>
    </citation>
    <scope>NUCLEOTIDE SEQUENCE [LARGE SCALE GENOMIC DNA]</scope>
    <source>
        <strain evidence="4 5">cv. Gransden 2004</strain>
    </source>
</reference>
<dbReference type="RefSeq" id="XP_024396310.1">
    <property type="nucleotide sequence ID" value="XM_024540542.2"/>
</dbReference>